<dbReference type="Proteomes" id="UP001375240">
    <property type="component" value="Unassembled WGS sequence"/>
</dbReference>
<organism evidence="3 4">
    <name type="scientific">Orbilia brochopaga</name>
    <dbReference type="NCBI Taxonomy" id="3140254"/>
    <lineage>
        <taxon>Eukaryota</taxon>
        <taxon>Fungi</taxon>
        <taxon>Dikarya</taxon>
        <taxon>Ascomycota</taxon>
        <taxon>Pezizomycotina</taxon>
        <taxon>Orbiliomycetes</taxon>
        <taxon>Orbiliales</taxon>
        <taxon>Orbiliaceae</taxon>
        <taxon>Orbilia</taxon>
    </lineage>
</organism>
<name>A0AAV9V137_9PEZI</name>
<proteinExistence type="predicted"/>
<feature type="region of interest" description="Disordered" evidence="1">
    <location>
        <begin position="111"/>
        <end position="152"/>
    </location>
</feature>
<evidence type="ECO:0000256" key="1">
    <source>
        <dbReference type="SAM" id="MobiDB-lite"/>
    </source>
</evidence>
<evidence type="ECO:0000313" key="4">
    <source>
        <dbReference type="Proteomes" id="UP001375240"/>
    </source>
</evidence>
<protein>
    <submittedName>
        <fullName evidence="3">Uncharacterized protein</fullName>
    </submittedName>
</protein>
<keyword evidence="2" id="KW-0472">Membrane</keyword>
<feature type="transmembrane region" description="Helical" evidence="2">
    <location>
        <begin position="241"/>
        <end position="260"/>
    </location>
</feature>
<feature type="transmembrane region" description="Helical" evidence="2">
    <location>
        <begin position="266"/>
        <end position="291"/>
    </location>
</feature>
<feature type="transmembrane region" description="Helical" evidence="2">
    <location>
        <begin position="180"/>
        <end position="201"/>
    </location>
</feature>
<evidence type="ECO:0000256" key="2">
    <source>
        <dbReference type="SAM" id="Phobius"/>
    </source>
</evidence>
<feature type="compositionally biased region" description="Basic and acidic residues" evidence="1">
    <location>
        <begin position="8"/>
        <end position="17"/>
    </location>
</feature>
<accession>A0AAV9V137</accession>
<keyword evidence="4" id="KW-1185">Reference proteome</keyword>
<sequence length="299" mass="32867">MTEVVEAEVPRQKESHDLSGGIRKRFIPLPIEVPKPSPPRSLEARPPMYTHSPLRTFGGPTMIRPAELPPPPFLFEDDSFSPQHIGRKPRYELPPPPIFVDSPAAPPDFPEFPAAHIRGPKGRRAVEEGGRRLEEEEERATSPSAASPDFPADFYPPTRVQAILASSRARIKRFLYDQNTLFMLVLIMAVASGMLAGMAFFNPQSPVYAAISQLCRVYASLWCLLIPLFRDRTLPVWPTRGWLYGSVVMSAVLSVLSVALCGVDARWSGLVACIGDFAALAATVLLAMVVVHSVKGRTA</sequence>
<dbReference type="EMBL" id="JAVHNQ010000003">
    <property type="protein sequence ID" value="KAK6353541.1"/>
    <property type="molecule type" value="Genomic_DNA"/>
</dbReference>
<evidence type="ECO:0000313" key="3">
    <source>
        <dbReference type="EMBL" id="KAK6353541.1"/>
    </source>
</evidence>
<keyword evidence="2" id="KW-1133">Transmembrane helix</keyword>
<dbReference type="AlphaFoldDB" id="A0AAV9V137"/>
<comment type="caution">
    <text evidence="3">The sequence shown here is derived from an EMBL/GenBank/DDBJ whole genome shotgun (WGS) entry which is preliminary data.</text>
</comment>
<gene>
    <name evidence="3" type="ORF">TWF696_005504</name>
</gene>
<reference evidence="3 4" key="1">
    <citation type="submission" date="2019-10" db="EMBL/GenBank/DDBJ databases">
        <authorList>
            <person name="Palmer J.M."/>
        </authorList>
    </citation>
    <scope>NUCLEOTIDE SEQUENCE [LARGE SCALE GENOMIC DNA]</scope>
    <source>
        <strain evidence="3 4">TWF696</strain>
    </source>
</reference>
<feature type="region of interest" description="Disordered" evidence="1">
    <location>
        <begin position="1"/>
        <end position="72"/>
    </location>
</feature>
<feature type="transmembrane region" description="Helical" evidence="2">
    <location>
        <begin position="207"/>
        <end position="229"/>
    </location>
</feature>
<feature type="compositionally biased region" description="Basic and acidic residues" evidence="1">
    <location>
        <begin position="124"/>
        <end position="134"/>
    </location>
</feature>
<keyword evidence="2" id="KW-0812">Transmembrane</keyword>